<proteinExistence type="predicted"/>
<dbReference type="Gene3D" id="3.40.980.10">
    <property type="entry name" value="MoaB/Mog-like domain"/>
    <property type="match status" value="1"/>
</dbReference>
<dbReference type="InterPro" id="IPR001453">
    <property type="entry name" value="MoaB/Mog_dom"/>
</dbReference>
<dbReference type="SMART" id="SM00852">
    <property type="entry name" value="MoCF_biosynth"/>
    <property type="match status" value="1"/>
</dbReference>
<evidence type="ECO:0000313" key="2">
    <source>
        <dbReference type="EMBL" id="GAH65677.1"/>
    </source>
</evidence>
<protein>
    <recommendedName>
        <fullName evidence="1">MoaB/Mog domain-containing protein</fullName>
    </recommendedName>
</protein>
<comment type="caution">
    <text evidence="2">The sequence shown here is derived from an EMBL/GenBank/DDBJ whole genome shotgun (WGS) entry which is preliminary data.</text>
</comment>
<dbReference type="SUPFAM" id="SSF53218">
    <property type="entry name" value="Molybdenum cofactor biosynthesis proteins"/>
    <property type="match status" value="1"/>
</dbReference>
<gene>
    <name evidence="2" type="ORF">S03H2_54314</name>
</gene>
<feature type="domain" description="MoaB/Mog" evidence="1">
    <location>
        <begin position="5"/>
        <end position="132"/>
    </location>
</feature>
<dbReference type="EMBL" id="BARU01034619">
    <property type="protein sequence ID" value="GAH65677.1"/>
    <property type="molecule type" value="Genomic_DNA"/>
</dbReference>
<sequence length="135" mass="14152">METAEIIAVGNELLSGDVQDTNTHWLCRQITGLGGQVGRTAMIPDDAPGITAEVRGALVRRSRLILTVGGLGPTADDVTVAAVAEAANRPLALSEAALAMVQAAYDRFTRQGFVEDAAMTESRRKMAMLPTGAEA</sequence>
<dbReference type="AlphaFoldDB" id="X1H8F1"/>
<evidence type="ECO:0000259" key="1">
    <source>
        <dbReference type="SMART" id="SM00852"/>
    </source>
</evidence>
<dbReference type="PANTHER" id="PTHR13939">
    <property type="entry name" value="NICOTINAMIDE-NUCLEOTIDE AMIDOHYDROLASE PNCC"/>
    <property type="match status" value="1"/>
</dbReference>
<dbReference type="InterPro" id="IPR050101">
    <property type="entry name" value="CinA"/>
</dbReference>
<organism evidence="2">
    <name type="scientific">marine sediment metagenome</name>
    <dbReference type="NCBI Taxonomy" id="412755"/>
    <lineage>
        <taxon>unclassified sequences</taxon>
        <taxon>metagenomes</taxon>
        <taxon>ecological metagenomes</taxon>
    </lineage>
</organism>
<reference evidence="2" key="1">
    <citation type="journal article" date="2014" name="Front. Microbiol.">
        <title>High frequency of phylogenetically diverse reductive dehalogenase-homologous genes in deep subseafloor sedimentary metagenomes.</title>
        <authorList>
            <person name="Kawai M."/>
            <person name="Futagami T."/>
            <person name="Toyoda A."/>
            <person name="Takaki Y."/>
            <person name="Nishi S."/>
            <person name="Hori S."/>
            <person name="Arai W."/>
            <person name="Tsubouchi T."/>
            <person name="Morono Y."/>
            <person name="Uchiyama I."/>
            <person name="Ito T."/>
            <person name="Fujiyama A."/>
            <person name="Inagaki F."/>
            <person name="Takami H."/>
        </authorList>
    </citation>
    <scope>NUCLEOTIDE SEQUENCE</scope>
    <source>
        <strain evidence="2">Expedition CK06-06</strain>
    </source>
</reference>
<dbReference type="InterPro" id="IPR036425">
    <property type="entry name" value="MoaB/Mog-like_dom_sf"/>
</dbReference>
<name>X1H8F1_9ZZZZ</name>
<accession>X1H8F1</accession>
<feature type="non-terminal residue" evidence="2">
    <location>
        <position position="135"/>
    </location>
</feature>
<dbReference type="PANTHER" id="PTHR13939:SF0">
    <property type="entry name" value="NMN AMIDOHYDROLASE-LIKE PROTEIN YFAY"/>
    <property type="match status" value="1"/>
</dbReference>
<dbReference type="Pfam" id="PF00994">
    <property type="entry name" value="MoCF_biosynth"/>
    <property type="match status" value="1"/>
</dbReference>